<proteinExistence type="predicted"/>
<feature type="domain" description="BT-3987-like N-terminal" evidence="1">
    <location>
        <begin position="72"/>
        <end position="158"/>
    </location>
</feature>
<dbReference type="InterPro" id="IPR017853">
    <property type="entry name" value="GH"/>
</dbReference>
<accession>J9GPH6</accession>
<name>J9GPH6_9ZZZZ</name>
<gene>
    <name evidence="2" type="ORF">EVA_01786</name>
</gene>
<comment type="caution">
    <text evidence="2">The sequence shown here is derived from an EMBL/GenBank/DDBJ whole genome shotgun (WGS) entry which is preliminary data.</text>
</comment>
<reference evidence="2" key="1">
    <citation type="journal article" date="2012" name="PLoS ONE">
        <title>Gene sets for utilization of primary and secondary nutrition supplies in the distal gut of endangered iberian lynx.</title>
        <authorList>
            <person name="Alcaide M."/>
            <person name="Messina E."/>
            <person name="Richter M."/>
            <person name="Bargiela R."/>
            <person name="Peplies J."/>
            <person name="Huws S.A."/>
            <person name="Newbold C.J."/>
            <person name="Golyshin P.N."/>
            <person name="Simon M.A."/>
            <person name="Lopez G."/>
            <person name="Yakimov M.M."/>
            <person name="Ferrer M."/>
        </authorList>
    </citation>
    <scope>NUCLEOTIDE SEQUENCE</scope>
</reference>
<dbReference type="Gene3D" id="3.20.20.80">
    <property type="entry name" value="Glycosidases"/>
    <property type="match status" value="1"/>
</dbReference>
<dbReference type="SUPFAM" id="SSF51445">
    <property type="entry name" value="(Trans)glycosidases"/>
    <property type="match status" value="1"/>
</dbReference>
<dbReference type="InterPro" id="IPR013728">
    <property type="entry name" value="BT_3987-like_N"/>
</dbReference>
<sequence length="540" mass="60019">MNMIKKSWIKHTLWLALLAASFCACTDDISQTVGPLPDGDAMNLTAGQLCSSVTVANKRTVALYEGDAPAVEKISYRLNRPATAPLTLKVVQNPNLVADYNSEHQTDMKPFPAANATLAAEGALSIPAGKRQAADIDLFLSSEGLEEGTAYLLALSLEQLPQGDYVPAKQNLYYRITYRKKKTQEQYPYPGQWKDLPPLLPGATTVFYVNTETYQPLIAAAWGVTVDDFMTVPAPDYSLGHIVNLKRATVDCASPGAYCTLQLGADLSYVLEHRDKYIRHLQEFGRKVCICIENGGKGVGFCNMTDSQIADFAGQVKAVIERYHLDGVNLWDDDSKYAEVEVNTTSYPKLLKALREAMPGKLITVVDKGKATEYFYDAAKCGGIRVGEYIDYAWHGYVTPEEGMQLINPKMEGDQPYSRYTRKPIAGLDASKYGSAVVPWFSNKDISPIEEATVNIAKWKTQGLKESDLLVFACDLIQNEYQEKENAMKTLIGATIMTFMEDGDSWNFDLDDFEYGLIFYNCAPLSDKVDMPTGFYKKDW</sequence>
<keyword evidence="2" id="KW-0449">Lipoprotein</keyword>
<dbReference type="Gene3D" id="2.60.40.1740">
    <property type="entry name" value="hypothetical protein (bacova_03559)"/>
    <property type="match status" value="1"/>
</dbReference>
<evidence type="ECO:0000313" key="2">
    <source>
        <dbReference type="EMBL" id="EJX10102.1"/>
    </source>
</evidence>
<dbReference type="EMBL" id="AMCI01000252">
    <property type="protein sequence ID" value="EJX10102.1"/>
    <property type="molecule type" value="Genomic_DNA"/>
</dbReference>
<protein>
    <submittedName>
        <fullName evidence="2">Lipoprotein</fullName>
    </submittedName>
</protein>
<dbReference type="PROSITE" id="PS51257">
    <property type="entry name" value="PROKAR_LIPOPROTEIN"/>
    <property type="match status" value="1"/>
</dbReference>
<dbReference type="Pfam" id="PF08522">
    <property type="entry name" value="BT_3987-like_N"/>
    <property type="match status" value="1"/>
</dbReference>
<evidence type="ECO:0000259" key="1">
    <source>
        <dbReference type="Pfam" id="PF08522"/>
    </source>
</evidence>
<organism evidence="2">
    <name type="scientific">gut metagenome</name>
    <dbReference type="NCBI Taxonomy" id="749906"/>
    <lineage>
        <taxon>unclassified sequences</taxon>
        <taxon>metagenomes</taxon>
        <taxon>organismal metagenomes</taxon>
    </lineage>
</organism>
<dbReference type="AlphaFoldDB" id="J9GPH6"/>